<reference evidence="10" key="1">
    <citation type="journal article" date="1999" name="Methods Enzymol.">
        <title>High-efficiency full-length cDNA cloning.</title>
        <authorList>
            <person name="Carninci P."/>
            <person name="Hayashizaki Y."/>
        </authorList>
    </citation>
    <scope>NUCLEOTIDE SEQUENCE</scope>
    <source>
        <strain evidence="10">C57BL/6J</strain>
        <tissue evidence="10">Eyeball</tissue>
    </source>
</reference>
<comment type="caution">
    <text evidence="7">Lacks conserved residue(s) required for the propagation of feature annotation.</text>
</comment>
<evidence type="ECO:0000256" key="4">
    <source>
        <dbReference type="ARBA" id="ARBA00023136"/>
    </source>
</evidence>
<dbReference type="PANTHER" id="PTHR46806:SF2">
    <property type="entry name" value="NEUROPILIN-2"/>
    <property type="match status" value="1"/>
</dbReference>
<evidence type="ECO:0000256" key="8">
    <source>
        <dbReference type="SAM" id="SignalP"/>
    </source>
</evidence>
<accession>Q8BPZ0</accession>
<comment type="subcellular location">
    <subcellularLocation>
        <location evidence="1">Membrane</location>
        <topology evidence="1">Single-pass type I membrane protein</topology>
    </subcellularLocation>
</comment>
<keyword evidence="6" id="KW-0325">Glycoprotein</keyword>
<reference evidence="10" key="3">
    <citation type="journal article" date="2000" name="Genome Res.">
        <title>RIKEN integrated sequence analysis (RISA) system--384-format sequencing pipeline with 384 multicapillary sequencer.</title>
        <authorList>
            <person name="Shibata K."/>
            <person name="Itoh M."/>
            <person name="Aizawa K."/>
            <person name="Nagaoka S."/>
            <person name="Sasaki N."/>
            <person name="Carninci P."/>
            <person name="Konno H."/>
            <person name="Akiyama J."/>
            <person name="Nishi K."/>
            <person name="Kitsunai T."/>
            <person name="Tashiro H."/>
            <person name="Itoh M."/>
            <person name="Sumi N."/>
            <person name="Ishii Y."/>
            <person name="Nakamura S."/>
            <person name="Hazama M."/>
            <person name="Nishine T."/>
            <person name="Harada A."/>
            <person name="Yamamoto R."/>
            <person name="Matsumoto H."/>
            <person name="Sakaguchi S."/>
            <person name="Ikegami T."/>
            <person name="Kashiwagi K."/>
            <person name="Fujiwake S."/>
            <person name="Inoue K."/>
            <person name="Togawa Y."/>
            <person name="Izawa M."/>
            <person name="Ohara E."/>
            <person name="Watahiki M."/>
            <person name="Yoneda Y."/>
            <person name="Ishikawa T."/>
            <person name="Ozawa K."/>
            <person name="Tanaka T."/>
            <person name="Matsuura S."/>
            <person name="Kawai J."/>
            <person name="Okazaki Y."/>
            <person name="Muramatsu M."/>
            <person name="Inoue Y."/>
            <person name="Kira A."/>
            <person name="Hayashizaki Y."/>
        </authorList>
    </citation>
    <scope>NUCLEOTIDE SEQUENCE</scope>
    <source>
        <strain evidence="10">C57BL/6J</strain>
        <tissue evidence="10">Eyeball</tissue>
    </source>
</reference>
<reference evidence="10" key="4">
    <citation type="journal article" date="2001" name="Nature">
        <title>Functional annotation of a full-length mouse cDNA collection.</title>
        <authorList>
            <consortium name="The RIKEN Genome Exploration Research Group Phase II Team and the FANTOM Consortium"/>
        </authorList>
    </citation>
    <scope>NUCLEOTIDE SEQUENCE</scope>
    <source>
        <strain evidence="10">C57BL/6J</strain>
        <tissue evidence="10">Eyeball</tissue>
    </source>
</reference>
<dbReference type="InterPro" id="IPR050633">
    <property type="entry name" value="Neuropilin_MCO_CoagFactor"/>
</dbReference>
<reference evidence="10" key="5">
    <citation type="submission" date="2001-07" db="EMBL/GenBank/DDBJ databases">
        <authorList>
            <person name="Adachi J."/>
            <person name="Aizawa K."/>
            <person name="Akimura T."/>
            <person name="Arakawa T."/>
            <person name="Bono H."/>
            <person name="Carninci P."/>
            <person name="Fukuda S."/>
            <person name="Furuno M."/>
            <person name="Hanagaki T."/>
            <person name="Hara A."/>
            <person name="Hashizume W."/>
            <person name="Hayashida K."/>
            <person name="Hayatsu N."/>
            <person name="Hiramoto K."/>
            <person name="Hiraoka T."/>
            <person name="Hirozane T."/>
            <person name="Hori F."/>
            <person name="Imotani K."/>
            <person name="Ishii Y."/>
            <person name="Itoh M."/>
            <person name="Kagawa I."/>
            <person name="Kasukawa T."/>
            <person name="Katoh H."/>
            <person name="Kawai J."/>
            <person name="Kojima Y."/>
            <person name="Kondo S."/>
            <person name="Konno H."/>
            <person name="Kouda M."/>
            <person name="Koya S."/>
            <person name="Kurihara C."/>
            <person name="Matsuyama T."/>
            <person name="Miyazaki A."/>
            <person name="Murata M."/>
            <person name="Nakamura M."/>
            <person name="Nishi K."/>
            <person name="Nomura K."/>
            <person name="Numazaki R."/>
            <person name="Ohno M."/>
            <person name="Ohsato N."/>
            <person name="Okazaki Y."/>
            <person name="Saito R."/>
            <person name="Saitoh H."/>
            <person name="Sakai C."/>
            <person name="Sakai K."/>
            <person name="Sakazume N."/>
            <person name="Sano H."/>
            <person name="Sasaki D."/>
            <person name="Shibata K."/>
            <person name="Shinagawa A."/>
            <person name="Shiraki T."/>
            <person name="Sogabe Y."/>
            <person name="Tagami M."/>
            <person name="Tagawa A."/>
            <person name="Takahashi F."/>
            <person name="Takaku-Akahira S."/>
            <person name="Takeda Y."/>
            <person name="Tanaka T."/>
            <person name="Tomaru A."/>
            <person name="Toya T."/>
            <person name="Yasunishi A."/>
            <person name="Muramatsu M."/>
            <person name="Hayashizaki Y."/>
        </authorList>
    </citation>
    <scope>NUCLEOTIDE SEQUENCE</scope>
    <source>
        <strain evidence="10">C57BL/6J</strain>
        <tissue evidence="10">Eyeball</tissue>
    </source>
</reference>
<keyword evidence="8" id="KW-0732">Signal</keyword>
<organism evidence="10">
    <name type="scientific">Mus musculus</name>
    <name type="common">Mouse</name>
    <dbReference type="NCBI Taxonomy" id="10090"/>
    <lineage>
        <taxon>Eukaryota</taxon>
        <taxon>Metazoa</taxon>
        <taxon>Chordata</taxon>
        <taxon>Craniata</taxon>
        <taxon>Vertebrata</taxon>
        <taxon>Euteleostomi</taxon>
        <taxon>Mammalia</taxon>
        <taxon>Eutheria</taxon>
        <taxon>Euarchontoglires</taxon>
        <taxon>Glires</taxon>
        <taxon>Rodentia</taxon>
        <taxon>Myomorpha</taxon>
        <taxon>Muroidea</taxon>
        <taxon>Muridae</taxon>
        <taxon>Murinae</taxon>
        <taxon>Mus</taxon>
        <taxon>Mus</taxon>
    </lineage>
</organism>
<reference evidence="10" key="8">
    <citation type="journal article" date="2005" name="Science">
        <title>Antisense Transcription in the Mammalian Transcriptome.</title>
        <authorList>
            <consortium name="RIKEN Genome Exploration Research Group and Genome Science Group (Genome Network Project Core Group) and the FANTOM Consortium"/>
        </authorList>
    </citation>
    <scope>NUCLEOTIDE SEQUENCE</scope>
    <source>
        <strain evidence="10">C57BL/6J</strain>
        <tissue evidence="10">Eyeball</tissue>
    </source>
</reference>
<dbReference type="PeptideAtlas" id="Q8BPZ0"/>
<dbReference type="InterPro" id="IPR035914">
    <property type="entry name" value="Sperma_CUB_dom_sf"/>
</dbReference>
<feature type="chain" id="PRO_5004303802" description="CUB domain-containing protein" evidence="8">
    <location>
        <begin position="23"/>
        <end position="145"/>
    </location>
</feature>
<evidence type="ECO:0000259" key="9">
    <source>
        <dbReference type="PROSITE" id="PS01180"/>
    </source>
</evidence>
<feature type="disulfide bond" evidence="7">
    <location>
        <begin position="28"/>
        <end position="55"/>
    </location>
</feature>
<reference evidence="10" key="7">
    <citation type="journal article" date="2005" name="Science">
        <title>The Transcriptional Landscape of the Mammalian Genome.</title>
        <authorList>
            <consortium name="The FANTOM Consortium"/>
            <consortium name="Riken Genome Exploration Research Group and Genome Science Group (Genome Network Project Core Group)"/>
        </authorList>
    </citation>
    <scope>NUCLEOTIDE SEQUENCE</scope>
    <source>
        <strain evidence="10">C57BL/6J</strain>
        <tissue evidence="10">Eyeball</tissue>
    </source>
</reference>
<dbReference type="Gene3D" id="2.60.120.290">
    <property type="entry name" value="Spermadhesin, CUB domain"/>
    <property type="match status" value="1"/>
</dbReference>
<protein>
    <recommendedName>
        <fullName evidence="9">CUB domain-containing protein</fullName>
    </recommendedName>
</protein>
<evidence type="ECO:0000313" key="11">
    <source>
        <dbReference type="MGI" id="MGI:1100492"/>
    </source>
</evidence>
<evidence type="ECO:0000313" key="10">
    <source>
        <dbReference type="EMBL" id="BAC34795.1"/>
    </source>
</evidence>
<dbReference type="MGI" id="MGI:1100492">
    <property type="gene designation" value="Nrp2"/>
</dbReference>
<dbReference type="InterPro" id="IPR000859">
    <property type="entry name" value="CUB_dom"/>
</dbReference>
<dbReference type="FunFam" id="2.60.120.290:FF:000010">
    <property type="entry name" value="Neuropilin"/>
    <property type="match status" value="1"/>
</dbReference>
<dbReference type="AlphaFoldDB" id="Q8BPZ0"/>
<dbReference type="CDD" id="cd00041">
    <property type="entry name" value="CUB"/>
    <property type="match status" value="1"/>
</dbReference>
<dbReference type="GO" id="GO:0016020">
    <property type="term" value="C:membrane"/>
    <property type="evidence" value="ECO:0007669"/>
    <property type="project" value="UniProtKB-SubCell"/>
</dbReference>
<keyword evidence="2" id="KW-0812">Transmembrane</keyword>
<evidence type="ECO:0000256" key="5">
    <source>
        <dbReference type="ARBA" id="ARBA00023157"/>
    </source>
</evidence>
<evidence type="ECO:0000256" key="3">
    <source>
        <dbReference type="ARBA" id="ARBA00022989"/>
    </source>
</evidence>
<evidence type="ECO:0000256" key="2">
    <source>
        <dbReference type="ARBA" id="ARBA00022692"/>
    </source>
</evidence>
<gene>
    <name evidence="11" type="primary">Nrp2</name>
</gene>
<keyword evidence="5 7" id="KW-1015">Disulfide bond</keyword>
<proteinExistence type="evidence at transcript level"/>
<dbReference type="Pfam" id="PF00431">
    <property type="entry name" value="CUB"/>
    <property type="match status" value="1"/>
</dbReference>
<dbReference type="PANTHER" id="PTHR46806">
    <property type="entry name" value="F5/8 TYPE C DOMAIN-CONTAINING PROTEIN"/>
    <property type="match status" value="1"/>
</dbReference>
<evidence type="ECO:0000256" key="1">
    <source>
        <dbReference type="ARBA" id="ARBA00004479"/>
    </source>
</evidence>
<reference evidence="10" key="6">
    <citation type="journal article" date="2002" name="Nature">
        <title>Analysis of the mouse transcriptome based on functional annotation of 60,770 full-length cDNAs.</title>
        <authorList>
            <consortium name="The FANTOM Consortium and the RIKEN Genome Exploration Research Group Phase I and II Team"/>
        </authorList>
    </citation>
    <scope>NUCLEOTIDE SEQUENCE</scope>
    <source>
        <strain evidence="10">C57BL/6J</strain>
        <tissue evidence="10">Eyeball</tissue>
    </source>
</reference>
<keyword evidence="4" id="KW-0472">Membrane</keyword>
<dbReference type="UCSC" id="uc007bfi.1">
    <property type="organism name" value="mouse"/>
</dbReference>
<keyword evidence="3" id="KW-1133">Transmembrane helix</keyword>
<evidence type="ECO:0000256" key="7">
    <source>
        <dbReference type="PROSITE-ProRule" id="PRU00059"/>
    </source>
</evidence>
<dbReference type="SUPFAM" id="SSF49854">
    <property type="entry name" value="Spermadhesin, CUB domain"/>
    <property type="match status" value="1"/>
</dbReference>
<reference evidence="10" key="2">
    <citation type="journal article" date="2000" name="Genome Res.">
        <title>Normalization and subtraction of cap-trapper-selected cDNAs to prepare full-length cDNA libraries for rapid discovery of new genes.</title>
        <authorList>
            <person name="Carninci P."/>
            <person name="Shibata Y."/>
            <person name="Hayatsu N."/>
            <person name="Sugahara Y."/>
            <person name="Shibata K."/>
            <person name="Itoh M."/>
            <person name="Konno H."/>
            <person name="Okazaki Y."/>
            <person name="Muramatsu M."/>
            <person name="Hayashizaki Y."/>
        </authorList>
    </citation>
    <scope>NUCLEOTIDE SEQUENCE</scope>
    <source>
        <strain evidence="10">C57BL/6J</strain>
        <tissue evidence="10">Eyeball</tissue>
    </source>
</reference>
<dbReference type="EMBL" id="AK051873">
    <property type="protein sequence ID" value="BAC34795.1"/>
    <property type="molecule type" value="mRNA"/>
</dbReference>
<evidence type="ECO:0000256" key="6">
    <source>
        <dbReference type="ARBA" id="ARBA00023180"/>
    </source>
</evidence>
<sequence length="145" mass="16419">MDMFPLTWVFLALYFSGHEVRSQQDPPCGGRLNSKDAGYITSPGYPQDYPSHQNCEWIVYAPEPNQKIVLNFNPHFEIEKHDCKYDFIEIRDGDSESADLLGKHCGNIAPPTIISSGSVLYIKFTSDYARQGAGFSLRYEIFKTG</sequence>
<feature type="signal peptide" evidence="8">
    <location>
        <begin position="1"/>
        <end position="22"/>
    </location>
</feature>
<name>Q8BPZ0_MOUSE</name>
<dbReference type="SMART" id="SM00042">
    <property type="entry name" value="CUB"/>
    <property type="match status" value="1"/>
</dbReference>
<dbReference type="AGR" id="MGI:1100492"/>
<dbReference type="PROSITE" id="PS01180">
    <property type="entry name" value="CUB"/>
    <property type="match status" value="1"/>
</dbReference>
<feature type="domain" description="CUB" evidence="9">
    <location>
        <begin position="28"/>
        <end position="142"/>
    </location>
</feature>